<dbReference type="KEGG" id="spai:FPZ24_04240"/>
<keyword evidence="1" id="KW-1133">Transmembrane helix</keyword>
<dbReference type="Proteomes" id="UP000315673">
    <property type="component" value="Chromosome"/>
</dbReference>
<evidence type="ECO:0008006" key="4">
    <source>
        <dbReference type="Google" id="ProtNLM"/>
    </source>
</evidence>
<keyword evidence="1" id="KW-0812">Transmembrane</keyword>
<evidence type="ECO:0000313" key="2">
    <source>
        <dbReference type="EMBL" id="QDZ06782.1"/>
    </source>
</evidence>
<organism evidence="2 3">
    <name type="scientific">Sphingomonas panacisoli</name>
    <dbReference type="NCBI Taxonomy" id="1813879"/>
    <lineage>
        <taxon>Bacteria</taxon>
        <taxon>Pseudomonadati</taxon>
        <taxon>Pseudomonadota</taxon>
        <taxon>Alphaproteobacteria</taxon>
        <taxon>Sphingomonadales</taxon>
        <taxon>Sphingomonadaceae</taxon>
        <taxon>Sphingomonas</taxon>
    </lineage>
</organism>
<sequence length="115" mass="12512">MLLRILFWAAAVFAVVMAIVPHPPQIGHVSDKLQHMAAFGTLTLLAALAYPKADILRTAERLTLVGAVIEVVQSIPVLHRDRDIKDLIADCLAIGVATVIVILYRQLREPAPQSA</sequence>
<reference evidence="2 3" key="1">
    <citation type="submission" date="2019-07" db="EMBL/GenBank/DDBJ databases">
        <title>Full genome sequence of Sphingomonas sp. 4R-6-7(HKS19).</title>
        <authorList>
            <person name="Im W.-T."/>
        </authorList>
    </citation>
    <scope>NUCLEOTIDE SEQUENCE [LARGE SCALE GENOMIC DNA]</scope>
    <source>
        <strain evidence="2 3">HKS19</strain>
    </source>
</reference>
<gene>
    <name evidence="2" type="ORF">FPZ24_04240</name>
</gene>
<proteinExistence type="predicted"/>
<evidence type="ECO:0000313" key="3">
    <source>
        <dbReference type="Proteomes" id="UP000315673"/>
    </source>
</evidence>
<name>A0A5B8LGM4_9SPHN</name>
<dbReference type="OrthoDB" id="7429094at2"/>
<evidence type="ECO:0000256" key="1">
    <source>
        <dbReference type="SAM" id="Phobius"/>
    </source>
</evidence>
<dbReference type="AlphaFoldDB" id="A0A5B8LGM4"/>
<dbReference type="EMBL" id="CP042306">
    <property type="protein sequence ID" value="QDZ06782.1"/>
    <property type="molecule type" value="Genomic_DNA"/>
</dbReference>
<dbReference type="RefSeq" id="WP_146569866.1">
    <property type="nucleotide sequence ID" value="NZ_CP042306.1"/>
</dbReference>
<protein>
    <recommendedName>
        <fullName evidence="4">VanZ-like domain-containing protein</fullName>
    </recommendedName>
</protein>
<keyword evidence="1" id="KW-0472">Membrane</keyword>
<keyword evidence="3" id="KW-1185">Reference proteome</keyword>
<accession>A0A5B8LGM4</accession>
<feature type="transmembrane region" description="Helical" evidence="1">
    <location>
        <begin position="87"/>
        <end position="107"/>
    </location>
</feature>